<keyword evidence="6 8" id="KW-0408">Iron</keyword>
<keyword evidence="12" id="KW-1185">Reference proteome</keyword>
<dbReference type="InterPro" id="IPR001128">
    <property type="entry name" value="Cyt_P450"/>
</dbReference>
<dbReference type="InterPro" id="IPR002401">
    <property type="entry name" value="Cyt_P450_E_grp-I"/>
</dbReference>
<evidence type="ECO:0000313" key="11">
    <source>
        <dbReference type="EMBL" id="TEB23957.1"/>
    </source>
</evidence>
<dbReference type="OrthoDB" id="1470350at2759"/>
<evidence type="ECO:0000313" key="12">
    <source>
        <dbReference type="Proteomes" id="UP000298030"/>
    </source>
</evidence>
<reference evidence="11 12" key="1">
    <citation type="journal article" date="2019" name="Nat. Ecol. Evol.">
        <title>Megaphylogeny resolves global patterns of mushroom evolution.</title>
        <authorList>
            <person name="Varga T."/>
            <person name="Krizsan K."/>
            <person name="Foldi C."/>
            <person name="Dima B."/>
            <person name="Sanchez-Garcia M."/>
            <person name="Sanchez-Ramirez S."/>
            <person name="Szollosi G.J."/>
            <person name="Szarkandi J.G."/>
            <person name="Papp V."/>
            <person name="Albert L."/>
            <person name="Andreopoulos W."/>
            <person name="Angelini C."/>
            <person name="Antonin V."/>
            <person name="Barry K.W."/>
            <person name="Bougher N.L."/>
            <person name="Buchanan P."/>
            <person name="Buyck B."/>
            <person name="Bense V."/>
            <person name="Catcheside P."/>
            <person name="Chovatia M."/>
            <person name="Cooper J."/>
            <person name="Damon W."/>
            <person name="Desjardin D."/>
            <person name="Finy P."/>
            <person name="Geml J."/>
            <person name="Haridas S."/>
            <person name="Hughes K."/>
            <person name="Justo A."/>
            <person name="Karasinski D."/>
            <person name="Kautmanova I."/>
            <person name="Kiss B."/>
            <person name="Kocsube S."/>
            <person name="Kotiranta H."/>
            <person name="LaButti K.M."/>
            <person name="Lechner B.E."/>
            <person name="Liimatainen K."/>
            <person name="Lipzen A."/>
            <person name="Lukacs Z."/>
            <person name="Mihaltcheva S."/>
            <person name="Morgado L.N."/>
            <person name="Niskanen T."/>
            <person name="Noordeloos M.E."/>
            <person name="Ohm R.A."/>
            <person name="Ortiz-Santana B."/>
            <person name="Ovrebo C."/>
            <person name="Racz N."/>
            <person name="Riley R."/>
            <person name="Savchenko A."/>
            <person name="Shiryaev A."/>
            <person name="Soop K."/>
            <person name="Spirin V."/>
            <person name="Szebenyi C."/>
            <person name="Tomsovsky M."/>
            <person name="Tulloss R.E."/>
            <person name="Uehling J."/>
            <person name="Grigoriev I.V."/>
            <person name="Vagvolgyi C."/>
            <person name="Papp T."/>
            <person name="Martin F.M."/>
            <person name="Miettinen O."/>
            <person name="Hibbett D.S."/>
            <person name="Nagy L.G."/>
        </authorList>
    </citation>
    <scope>NUCLEOTIDE SEQUENCE [LARGE SCALE GENOMIC DNA]</scope>
    <source>
        <strain evidence="11 12">FP101781</strain>
    </source>
</reference>
<dbReference type="AlphaFoldDB" id="A0A4Y7SQ11"/>
<organism evidence="11 12">
    <name type="scientific">Coprinellus micaceus</name>
    <name type="common">Glistening ink-cap mushroom</name>
    <name type="synonym">Coprinus micaceus</name>
    <dbReference type="NCBI Taxonomy" id="71717"/>
    <lineage>
        <taxon>Eukaryota</taxon>
        <taxon>Fungi</taxon>
        <taxon>Dikarya</taxon>
        <taxon>Basidiomycota</taxon>
        <taxon>Agaricomycotina</taxon>
        <taxon>Agaricomycetes</taxon>
        <taxon>Agaricomycetidae</taxon>
        <taxon>Agaricales</taxon>
        <taxon>Agaricineae</taxon>
        <taxon>Psathyrellaceae</taxon>
        <taxon>Coprinellus</taxon>
    </lineage>
</organism>
<gene>
    <name evidence="11" type="ORF">FA13DRAFT_1639311</name>
</gene>
<evidence type="ECO:0000256" key="7">
    <source>
        <dbReference type="ARBA" id="ARBA00023033"/>
    </source>
</evidence>
<dbReference type="PANTHER" id="PTHR24287:SF1">
    <property type="entry name" value="P450, PUTATIVE (EUROFUNG)-RELATED"/>
    <property type="match status" value="1"/>
</dbReference>
<name>A0A4Y7SQ11_COPMI</name>
<dbReference type="Pfam" id="PF00067">
    <property type="entry name" value="p450"/>
    <property type="match status" value="1"/>
</dbReference>
<comment type="caution">
    <text evidence="11">The sequence shown here is derived from an EMBL/GenBank/DDBJ whole genome shotgun (WGS) entry which is preliminary data.</text>
</comment>
<comment type="similarity">
    <text evidence="2 9">Belongs to the cytochrome P450 family.</text>
</comment>
<keyword evidence="10" id="KW-0812">Transmembrane</keyword>
<comment type="cofactor">
    <cofactor evidence="1 8">
        <name>heme</name>
        <dbReference type="ChEBI" id="CHEBI:30413"/>
    </cofactor>
</comment>
<feature type="transmembrane region" description="Helical" evidence="10">
    <location>
        <begin position="16"/>
        <end position="38"/>
    </location>
</feature>
<dbReference type="GO" id="GO:0016705">
    <property type="term" value="F:oxidoreductase activity, acting on paired donors, with incorporation or reduction of molecular oxygen"/>
    <property type="evidence" value="ECO:0007669"/>
    <property type="project" value="InterPro"/>
</dbReference>
<dbReference type="GO" id="GO:0020037">
    <property type="term" value="F:heme binding"/>
    <property type="evidence" value="ECO:0007669"/>
    <property type="project" value="InterPro"/>
</dbReference>
<keyword evidence="3 8" id="KW-0349">Heme</keyword>
<keyword evidence="10" id="KW-0472">Membrane</keyword>
<evidence type="ECO:0000256" key="1">
    <source>
        <dbReference type="ARBA" id="ARBA00001971"/>
    </source>
</evidence>
<keyword evidence="7 9" id="KW-0503">Monooxygenase</keyword>
<evidence type="ECO:0000256" key="3">
    <source>
        <dbReference type="ARBA" id="ARBA00022617"/>
    </source>
</evidence>
<dbReference type="PRINTS" id="PR00463">
    <property type="entry name" value="EP450I"/>
</dbReference>
<dbReference type="Proteomes" id="UP000298030">
    <property type="component" value="Unassembled WGS sequence"/>
</dbReference>
<dbReference type="InterPro" id="IPR047146">
    <property type="entry name" value="Cyt_P450_E_CYP52_fungi"/>
</dbReference>
<evidence type="ECO:0000256" key="5">
    <source>
        <dbReference type="ARBA" id="ARBA00023002"/>
    </source>
</evidence>
<dbReference type="InterPro" id="IPR036396">
    <property type="entry name" value="Cyt_P450_sf"/>
</dbReference>
<evidence type="ECO:0000256" key="6">
    <source>
        <dbReference type="ARBA" id="ARBA00023004"/>
    </source>
</evidence>
<dbReference type="EMBL" id="QPFP01000072">
    <property type="protein sequence ID" value="TEB23957.1"/>
    <property type="molecule type" value="Genomic_DNA"/>
</dbReference>
<dbReference type="InterPro" id="IPR017972">
    <property type="entry name" value="Cyt_P450_CS"/>
</dbReference>
<feature type="binding site" description="axial binding residue" evidence="8">
    <location>
        <position position="522"/>
    </location>
    <ligand>
        <name>heme</name>
        <dbReference type="ChEBI" id="CHEBI:30413"/>
    </ligand>
    <ligandPart>
        <name>Fe</name>
        <dbReference type="ChEBI" id="CHEBI:18248"/>
    </ligandPart>
</feature>
<dbReference type="Gene3D" id="1.10.630.10">
    <property type="entry name" value="Cytochrome P450"/>
    <property type="match status" value="1"/>
</dbReference>
<keyword evidence="4 8" id="KW-0479">Metal-binding</keyword>
<dbReference type="GO" id="GO:0004497">
    <property type="term" value="F:monooxygenase activity"/>
    <property type="evidence" value="ECO:0007669"/>
    <property type="project" value="UniProtKB-KW"/>
</dbReference>
<proteinExistence type="inferred from homology"/>
<sequence length="600" mass="68804">MFGDPVTSPGRYRVRFLVDAFEVIVLPIALLPLTLWWSNISLPLYQLIPLYPASIVICKIATTLWRSLQQSREARSLNARQIPRVVGKWPGNLDILLRMIRAFKTSYVGDVYLQLFEEYKTTTLNLRVLWSDTIITMDQEHSKFILSTGFQWFWRGRYQKERLETFLGNGIFNRDDEAWKMHRTTARPFFAHDRIRDFEIFEKYTARTLSILAKSAAAGQPCEAQDLYARFTLDAASEFLFGKNLDTLSLPFPVPGKSAMGAKGLAMEGDWGAFAEAFETCQQNATSRARIGKTWPLFELLKDKNQEHIKVIHDWLDPVVDKAVEDRTSAEKAGVQSSIAEKTFLQHLADSTDDRVVIRDQLLSMLLASRDTTACTLTYITYLMAMYPEVAKKLRTEVLEHCGPTKSATFEAVRNMKYMRAVINETLRLFPPVPVNARETRSRGVALPLADPTFSDSDPRPLYIPADTIIMYFPVLTQRNKALWGEDADEFDPERWIDPDRLKKYVSNPTMFTPFSAGPRICIGQNYAYNEMSYFLVRLLQQFDRFTLAREYQPEGSLPPADWKSGKGRKTIEKIWPSSAMTLYVKGGVWVNFHLAKHET</sequence>
<evidence type="ECO:0000256" key="8">
    <source>
        <dbReference type="PIRSR" id="PIRSR602401-1"/>
    </source>
</evidence>
<dbReference type="PROSITE" id="PS00086">
    <property type="entry name" value="CYTOCHROME_P450"/>
    <property type="match status" value="1"/>
</dbReference>
<dbReference type="SUPFAM" id="SSF48264">
    <property type="entry name" value="Cytochrome P450"/>
    <property type="match status" value="1"/>
</dbReference>
<dbReference type="STRING" id="71717.A0A4Y7SQ11"/>
<keyword evidence="5 9" id="KW-0560">Oxidoreductase</keyword>
<accession>A0A4Y7SQ11</accession>
<evidence type="ECO:0000256" key="4">
    <source>
        <dbReference type="ARBA" id="ARBA00022723"/>
    </source>
</evidence>
<keyword evidence="10" id="KW-1133">Transmembrane helix</keyword>
<evidence type="ECO:0000256" key="10">
    <source>
        <dbReference type="SAM" id="Phobius"/>
    </source>
</evidence>
<dbReference type="GO" id="GO:0005506">
    <property type="term" value="F:iron ion binding"/>
    <property type="evidence" value="ECO:0007669"/>
    <property type="project" value="InterPro"/>
</dbReference>
<dbReference type="PANTHER" id="PTHR24287">
    <property type="entry name" value="P450, PUTATIVE (EUROFUNG)-RELATED"/>
    <property type="match status" value="1"/>
</dbReference>
<evidence type="ECO:0000256" key="9">
    <source>
        <dbReference type="RuleBase" id="RU000461"/>
    </source>
</evidence>
<evidence type="ECO:0000256" key="2">
    <source>
        <dbReference type="ARBA" id="ARBA00010617"/>
    </source>
</evidence>
<protein>
    <submittedName>
        <fullName evidence="11">Cytochrome P450 monooxygenase CYP63</fullName>
    </submittedName>
</protein>
<dbReference type="PRINTS" id="PR00385">
    <property type="entry name" value="P450"/>
</dbReference>